<sequence length="159" mass="18412">MNSKGGMKEIYEKHMNSKGAQKRKQPHKNPREILNELKETDKKININNDKCIVYVFTPAGDKPHIWELCNKKFALACNLRAHLKTHEEQQDECVRCRKLYLAAVNAKHKRIYLRCFEPNKLIDVTGFQYDVELATEDDLSNDSNQLISTDGTKSECDKT</sequence>
<dbReference type="SUPFAM" id="SSF57667">
    <property type="entry name" value="beta-beta-alpha zinc fingers"/>
    <property type="match status" value="1"/>
</dbReference>
<protein>
    <recommendedName>
        <fullName evidence="3">C2H2-type domain-containing protein</fullName>
    </recommendedName>
</protein>
<name>A0A1B0BA65_9MUSC</name>
<dbReference type="EMBL" id="JXJN01010835">
    <property type="status" value="NOT_ANNOTATED_CDS"/>
    <property type="molecule type" value="Genomic_DNA"/>
</dbReference>
<proteinExistence type="predicted"/>
<evidence type="ECO:0008006" key="3">
    <source>
        <dbReference type="Google" id="ProtNLM"/>
    </source>
</evidence>
<dbReference type="AlphaFoldDB" id="A0A1B0BA65"/>
<dbReference type="EMBL" id="JXJN01010834">
    <property type="status" value="NOT_ANNOTATED_CDS"/>
    <property type="molecule type" value="Genomic_DNA"/>
</dbReference>
<reference evidence="2" key="1">
    <citation type="submission" date="2015-01" db="EMBL/GenBank/DDBJ databases">
        <authorList>
            <person name="Aksoy S."/>
            <person name="Warren W."/>
            <person name="Wilson R.K."/>
        </authorList>
    </citation>
    <scope>NUCLEOTIDE SEQUENCE [LARGE SCALE GENOMIC DNA]</scope>
    <source>
        <strain evidence="2">IAEA</strain>
    </source>
</reference>
<dbReference type="STRING" id="67801.A0A1B0BA65"/>
<organism evidence="1 2">
    <name type="scientific">Glossina palpalis gambiensis</name>
    <dbReference type="NCBI Taxonomy" id="67801"/>
    <lineage>
        <taxon>Eukaryota</taxon>
        <taxon>Metazoa</taxon>
        <taxon>Ecdysozoa</taxon>
        <taxon>Arthropoda</taxon>
        <taxon>Hexapoda</taxon>
        <taxon>Insecta</taxon>
        <taxon>Pterygota</taxon>
        <taxon>Neoptera</taxon>
        <taxon>Endopterygota</taxon>
        <taxon>Diptera</taxon>
        <taxon>Brachycera</taxon>
        <taxon>Muscomorpha</taxon>
        <taxon>Hippoboscoidea</taxon>
        <taxon>Glossinidae</taxon>
        <taxon>Glossina</taxon>
    </lineage>
</organism>
<keyword evidence="2" id="KW-1185">Reference proteome</keyword>
<dbReference type="Gene3D" id="3.30.160.60">
    <property type="entry name" value="Classic Zinc Finger"/>
    <property type="match status" value="1"/>
</dbReference>
<dbReference type="EMBL" id="JXJN01010832">
    <property type="status" value="NOT_ANNOTATED_CDS"/>
    <property type="molecule type" value="Genomic_DNA"/>
</dbReference>
<evidence type="ECO:0000313" key="2">
    <source>
        <dbReference type="Proteomes" id="UP000092460"/>
    </source>
</evidence>
<accession>A0A1B0BA65</accession>
<reference evidence="1" key="2">
    <citation type="submission" date="2020-05" db="UniProtKB">
        <authorList>
            <consortium name="EnsemblMetazoa"/>
        </authorList>
    </citation>
    <scope>IDENTIFICATION</scope>
    <source>
        <strain evidence="1">IAEA</strain>
    </source>
</reference>
<dbReference type="InterPro" id="IPR036236">
    <property type="entry name" value="Znf_C2H2_sf"/>
</dbReference>
<dbReference type="VEuPathDB" id="VectorBase:GPPI023702"/>
<evidence type="ECO:0000313" key="1">
    <source>
        <dbReference type="EnsemblMetazoa" id="GPPI023702-PA"/>
    </source>
</evidence>
<dbReference type="EnsemblMetazoa" id="GPPI023702-RA">
    <property type="protein sequence ID" value="GPPI023702-PA"/>
    <property type="gene ID" value="GPPI023702"/>
</dbReference>
<dbReference type="Proteomes" id="UP000092460">
    <property type="component" value="Unassembled WGS sequence"/>
</dbReference>
<dbReference type="EMBL" id="JXJN01010833">
    <property type="status" value="NOT_ANNOTATED_CDS"/>
    <property type="molecule type" value="Genomic_DNA"/>
</dbReference>